<evidence type="ECO:0000313" key="2">
    <source>
        <dbReference type="EMBL" id="EFG75713.1"/>
    </source>
</evidence>
<proteinExistence type="predicted"/>
<feature type="region of interest" description="Disordered" evidence="1">
    <location>
        <begin position="1"/>
        <end position="48"/>
    </location>
</feature>
<gene>
    <name evidence="2" type="ORF">HMPREF0591_4381</name>
</gene>
<sequence length="67" mass="7396">MPDQGEPGITENRSQSASSRGAASSRTGHRRLHRRSPSSTRCGAGIKMTEDNRSRALWLYRRARVAG</sequence>
<dbReference type="EMBL" id="ADNV01000315">
    <property type="protein sequence ID" value="EFG75713.1"/>
    <property type="molecule type" value="Genomic_DNA"/>
</dbReference>
<evidence type="ECO:0000313" key="3">
    <source>
        <dbReference type="Proteomes" id="UP000003653"/>
    </source>
</evidence>
<feature type="compositionally biased region" description="Basic residues" evidence="1">
    <location>
        <begin position="27"/>
        <end position="36"/>
    </location>
</feature>
<comment type="caution">
    <text evidence="2">The sequence shown here is derived from an EMBL/GenBank/DDBJ whole genome shotgun (WGS) entry which is preliminary data.</text>
</comment>
<dbReference type="Proteomes" id="UP000003653">
    <property type="component" value="Unassembled WGS sequence"/>
</dbReference>
<organism evidence="2 3">
    <name type="scientific">Mycobacterium parascrofulaceum ATCC BAA-614</name>
    <dbReference type="NCBI Taxonomy" id="525368"/>
    <lineage>
        <taxon>Bacteria</taxon>
        <taxon>Bacillati</taxon>
        <taxon>Actinomycetota</taxon>
        <taxon>Actinomycetes</taxon>
        <taxon>Mycobacteriales</taxon>
        <taxon>Mycobacteriaceae</taxon>
        <taxon>Mycobacterium</taxon>
        <taxon>Mycobacterium simiae complex</taxon>
    </lineage>
</organism>
<protein>
    <submittedName>
        <fullName evidence="2">Uncharacterized protein</fullName>
    </submittedName>
</protein>
<evidence type="ECO:0000256" key="1">
    <source>
        <dbReference type="SAM" id="MobiDB-lite"/>
    </source>
</evidence>
<feature type="compositionally biased region" description="Low complexity" evidence="1">
    <location>
        <begin position="13"/>
        <end position="26"/>
    </location>
</feature>
<name>D5PDY7_9MYCO</name>
<accession>D5PDY7</accession>
<reference evidence="2 3" key="1">
    <citation type="submission" date="2010-04" db="EMBL/GenBank/DDBJ databases">
        <authorList>
            <person name="Muzny D."/>
            <person name="Qin X."/>
            <person name="Deng J."/>
            <person name="Jiang H."/>
            <person name="Liu Y."/>
            <person name="Qu J."/>
            <person name="Song X.-Z."/>
            <person name="Zhang L."/>
            <person name="Thornton R."/>
            <person name="Coyle M."/>
            <person name="Francisco L."/>
            <person name="Jackson L."/>
            <person name="Javaid M."/>
            <person name="Korchina V."/>
            <person name="Kovar C."/>
            <person name="Mata R."/>
            <person name="Mathew T."/>
            <person name="Ngo R."/>
            <person name="Nguyen L."/>
            <person name="Nguyen N."/>
            <person name="Okwuonu G."/>
            <person name="Ongeri F."/>
            <person name="Pham C."/>
            <person name="Simmons D."/>
            <person name="Wilczek-Boney K."/>
            <person name="Hale W."/>
            <person name="Jakkamsetti A."/>
            <person name="Pham P."/>
            <person name="Ruth R."/>
            <person name="San Lucas F."/>
            <person name="Warren J."/>
            <person name="Zhang J."/>
            <person name="Zhao Z."/>
            <person name="Zhou C."/>
            <person name="Zhu D."/>
            <person name="Lee S."/>
            <person name="Bess C."/>
            <person name="Blankenburg K."/>
            <person name="Forbes L."/>
            <person name="Fu Q."/>
            <person name="Gubbala S."/>
            <person name="Hirani K."/>
            <person name="Jayaseelan J.C."/>
            <person name="Lara F."/>
            <person name="Munidasa M."/>
            <person name="Palculict T."/>
            <person name="Patil S."/>
            <person name="Pu L.-L."/>
            <person name="Saada N."/>
            <person name="Tang L."/>
            <person name="Weissenberger G."/>
            <person name="Zhu Y."/>
            <person name="Hemphill L."/>
            <person name="Shang Y."/>
            <person name="Youmans B."/>
            <person name="Ayvaz T."/>
            <person name="Ross M."/>
            <person name="Santibanez J."/>
            <person name="Aqrawi P."/>
            <person name="Gross S."/>
            <person name="Joshi V."/>
            <person name="Fowler G."/>
            <person name="Nazareth L."/>
            <person name="Reid J."/>
            <person name="Worley K."/>
            <person name="Petrosino J."/>
            <person name="Highlander S."/>
            <person name="Gibbs R."/>
        </authorList>
    </citation>
    <scope>NUCLEOTIDE SEQUENCE [LARGE SCALE GENOMIC DNA]</scope>
    <source>
        <strain evidence="2 3">ATCC BAA-614</strain>
    </source>
</reference>
<dbReference type="HOGENOM" id="CLU_2807850_0_0_11"/>
<keyword evidence="3" id="KW-1185">Reference proteome</keyword>
<dbReference type="AlphaFoldDB" id="D5PDY7"/>